<evidence type="ECO:0000256" key="5">
    <source>
        <dbReference type="ARBA" id="ARBA00022989"/>
    </source>
</evidence>
<evidence type="ECO:0000256" key="2">
    <source>
        <dbReference type="ARBA" id="ARBA00022448"/>
    </source>
</evidence>
<dbReference type="Gene3D" id="1.10.3720.10">
    <property type="entry name" value="MetI-like"/>
    <property type="match status" value="1"/>
</dbReference>
<dbReference type="PANTHER" id="PTHR30193">
    <property type="entry name" value="ABC TRANSPORTER PERMEASE PROTEIN"/>
    <property type="match status" value="1"/>
</dbReference>
<feature type="transmembrane region" description="Helical" evidence="7">
    <location>
        <begin position="12"/>
        <end position="35"/>
    </location>
</feature>
<keyword evidence="2 7" id="KW-0813">Transport</keyword>
<dbReference type="EMBL" id="CYZU01000024">
    <property type="protein sequence ID" value="CUO58296.1"/>
    <property type="molecule type" value="Genomic_DNA"/>
</dbReference>
<keyword evidence="3" id="KW-1003">Cell membrane</keyword>
<evidence type="ECO:0000313" key="9">
    <source>
        <dbReference type="EMBL" id="CUO58296.1"/>
    </source>
</evidence>
<evidence type="ECO:0000256" key="7">
    <source>
        <dbReference type="RuleBase" id="RU363032"/>
    </source>
</evidence>
<evidence type="ECO:0000256" key="4">
    <source>
        <dbReference type="ARBA" id="ARBA00022692"/>
    </source>
</evidence>
<dbReference type="GO" id="GO:0055085">
    <property type="term" value="P:transmembrane transport"/>
    <property type="evidence" value="ECO:0007669"/>
    <property type="project" value="InterPro"/>
</dbReference>
<dbReference type="Pfam" id="PF00528">
    <property type="entry name" value="BPD_transp_1"/>
    <property type="match status" value="1"/>
</dbReference>
<feature type="transmembrane region" description="Helical" evidence="7">
    <location>
        <begin position="75"/>
        <end position="97"/>
    </location>
</feature>
<dbReference type="AlphaFoldDB" id="A0A174GB58"/>
<evidence type="ECO:0000256" key="1">
    <source>
        <dbReference type="ARBA" id="ARBA00004651"/>
    </source>
</evidence>
<gene>
    <name evidence="9" type="primary">ugpA_18</name>
    <name evidence="9" type="ORF">ERS852491_02643</name>
</gene>
<name>A0A174GB58_9FIRM</name>
<dbReference type="RefSeq" id="WP_055153518.1">
    <property type="nucleotide sequence ID" value="NZ_CYZU01000024.1"/>
</dbReference>
<keyword evidence="5 7" id="KW-1133">Transmembrane helix</keyword>
<dbReference type="STRING" id="39482.ERS852491_02643"/>
<dbReference type="PANTHER" id="PTHR30193:SF41">
    <property type="entry name" value="DIACETYLCHITOBIOSE UPTAKE SYSTEM PERMEASE PROTEIN NGCF"/>
    <property type="match status" value="1"/>
</dbReference>
<dbReference type="CDD" id="cd06261">
    <property type="entry name" value="TM_PBP2"/>
    <property type="match status" value="1"/>
</dbReference>
<evidence type="ECO:0000256" key="6">
    <source>
        <dbReference type="ARBA" id="ARBA00023136"/>
    </source>
</evidence>
<comment type="subcellular location">
    <subcellularLocation>
        <location evidence="1 7">Cell membrane</location>
        <topology evidence="1 7">Multi-pass membrane protein</topology>
    </subcellularLocation>
</comment>
<feature type="transmembrane region" description="Helical" evidence="7">
    <location>
        <begin position="109"/>
        <end position="130"/>
    </location>
</feature>
<comment type="similarity">
    <text evidence="7">Belongs to the binding-protein-dependent transport system permease family.</text>
</comment>
<accession>A0A174GB58</accession>
<proteinExistence type="inferred from homology"/>
<dbReference type="GO" id="GO:0005886">
    <property type="term" value="C:plasma membrane"/>
    <property type="evidence" value="ECO:0007669"/>
    <property type="project" value="UniProtKB-SubCell"/>
</dbReference>
<reference evidence="9 10" key="1">
    <citation type="submission" date="2015-09" db="EMBL/GenBank/DDBJ databases">
        <authorList>
            <consortium name="Pathogen Informatics"/>
        </authorList>
    </citation>
    <scope>NUCLEOTIDE SEQUENCE [LARGE SCALE GENOMIC DNA]</scope>
    <source>
        <strain evidence="9 10">2789STDY5834876</strain>
    </source>
</reference>
<dbReference type="InterPro" id="IPR051393">
    <property type="entry name" value="ABC_transporter_permease"/>
</dbReference>
<sequence>MGKMKRFNTKRMTGYVFLAPAVVFILYATVIPFVWNFILSFLTWDGFSDMEFHGIQNYLTVFQDSAIIKSIGNSVYYALASTIGGLAIGILLATLVFQLAGKEGSFFRLVLFSPAMLPIAVVGLMFTFFYNPEMGLLNNFLKLVGLGSMQHVWLQNRSTAMVCIIFVAVWKCAGQVMLLCFASMQTIPGSLYESSKLDGAGYWKQIRYITLPLIKPMILLASINTLGTQYKSYDLIYTMTQGGPGDLTTTIPIRMTKMAFSYGKFGESAAAGVVFTVVVVVSILFVKHLLRGEEYEF</sequence>
<evidence type="ECO:0000313" key="10">
    <source>
        <dbReference type="Proteomes" id="UP000095544"/>
    </source>
</evidence>
<dbReference type="SUPFAM" id="SSF161098">
    <property type="entry name" value="MetI-like"/>
    <property type="match status" value="1"/>
</dbReference>
<keyword evidence="4 7" id="KW-0812">Transmembrane</keyword>
<protein>
    <submittedName>
        <fullName evidence="9">sn-glycerol-3-phosphate transport system permease protein ugpA</fullName>
    </submittedName>
</protein>
<evidence type="ECO:0000259" key="8">
    <source>
        <dbReference type="PROSITE" id="PS50928"/>
    </source>
</evidence>
<evidence type="ECO:0000256" key="3">
    <source>
        <dbReference type="ARBA" id="ARBA00022475"/>
    </source>
</evidence>
<dbReference type="PROSITE" id="PS50928">
    <property type="entry name" value="ABC_TM1"/>
    <property type="match status" value="1"/>
</dbReference>
<dbReference type="OrthoDB" id="9809173at2"/>
<feature type="transmembrane region" description="Helical" evidence="7">
    <location>
        <begin position="159"/>
        <end position="182"/>
    </location>
</feature>
<dbReference type="InterPro" id="IPR000515">
    <property type="entry name" value="MetI-like"/>
</dbReference>
<dbReference type="InterPro" id="IPR035906">
    <property type="entry name" value="MetI-like_sf"/>
</dbReference>
<dbReference type="Proteomes" id="UP000095544">
    <property type="component" value="Unassembled WGS sequence"/>
</dbReference>
<organism evidence="9 10">
    <name type="scientific">Faecalicatena contorta</name>
    <dbReference type="NCBI Taxonomy" id="39482"/>
    <lineage>
        <taxon>Bacteria</taxon>
        <taxon>Bacillati</taxon>
        <taxon>Bacillota</taxon>
        <taxon>Clostridia</taxon>
        <taxon>Lachnospirales</taxon>
        <taxon>Lachnospiraceae</taxon>
        <taxon>Faecalicatena</taxon>
    </lineage>
</organism>
<feature type="transmembrane region" description="Helical" evidence="7">
    <location>
        <begin position="265"/>
        <end position="286"/>
    </location>
</feature>
<feature type="domain" description="ABC transmembrane type-1" evidence="8">
    <location>
        <begin position="71"/>
        <end position="286"/>
    </location>
</feature>
<keyword evidence="6 7" id="KW-0472">Membrane</keyword>